<feature type="non-terminal residue" evidence="3">
    <location>
        <position position="1"/>
    </location>
</feature>
<dbReference type="OrthoDB" id="5061070at2759"/>
<dbReference type="Proteomes" id="UP000784294">
    <property type="component" value="Unassembled WGS sequence"/>
</dbReference>
<keyword evidence="4" id="KW-1185">Reference proteome</keyword>
<comment type="caution">
    <text evidence="3">The sequence shown here is derived from an EMBL/GenBank/DDBJ whole genome shotgun (WGS) entry which is preliminary data.</text>
</comment>
<dbReference type="Pfam" id="PF02212">
    <property type="entry name" value="GED"/>
    <property type="match status" value="1"/>
</dbReference>
<feature type="domain" description="GED" evidence="2">
    <location>
        <begin position="115"/>
        <end position="170"/>
    </location>
</feature>
<evidence type="ECO:0000259" key="1">
    <source>
        <dbReference type="PROSITE" id="PS50003"/>
    </source>
</evidence>
<dbReference type="Gene3D" id="2.30.29.30">
    <property type="entry name" value="Pleckstrin-homology domain (PH domain)/Phosphotyrosine-binding domain (PTB)"/>
    <property type="match status" value="1"/>
</dbReference>
<sequence length="170" mass="19659">VFFQNSFRFIPTDYGIANEKEKRFVLPVDGLKIRSVETGFFGKKHVFALFYPDGRNVYKDYKQLELCAETAELVDSWKASFLRAGVYPARPSNDSKDMGESFSEETADPQLERQVEVIRNLVDSYMKIVHKTQRDLVPKICMHMVVNKVSKPIICLFFCRITASLVRHPQ</sequence>
<dbReference type="PROSITE" id="PS51388">
    <property type="entry name" value="GED"/>
    <property type="match status" value="1"/>
</dbReference>
<dbReference type="GO" id="GO:0003924">
    <property type="term" value="F:GTPase activity"/>
    <property type="evidence" value="ECO:0007669"/>
    <property type="project" value="InterPro"/>
</dbReference>
<gene>
    <name evidence="3" type="ORF">PXEA_LOCUS29821</name>
</gene>
<protein>
    <submittedName>
        <fullName evidence="3">Uncharacterized protein</fullName>
    </submittedName>
</protein>
<name>A0A448XGZ9_9PLAT</name>
<evidence type="ECO:0000313" key="4">
    <source>
        <dbReference type="Proteomes" id="UP000784294"/>
    </source>
</evidence>
<dbReference type="InterPro" id="IPR001849">
    <property type="entry name" value="PH_domain"/>
</dbReference>
<dbReference type="SUPFAM" id="SSF50729">
    <property type="entry name" value="PH domain-like"/>
    <property type="match status" value="1"/>
</dbReference>
<dbReference type="Gene3D" id="1.20.120.1240">
    <property type="entry name" value="Dynamin, middle domain"/>
    <property type="match status" value="1"/>
</dbReference>
<dbReference type="InterPro" id="IPR020850">
    <property type="entry name" value="GED_dom"/>
</dbReference>
<dbReference type="PROSITE" id="PS50003">
    <property type="entry name" value="PH_DOMAIN"/>
    <property type="match status" value="1"/>
</dbReference>
<dbReference type="InterPro" id="IPR011993">
    <property type="entry name" value="PH-like_dom_sf"/>
</dbReference>
<reference evidence="3" key="1">
    <citation type="submission" date="2018-11" db="EMBL/GenBank/DDBJ databases">
        <authorList>
            <consortium name="Pathogen Informatics"/>
        </authorList>
    </citation>
    <scope>NUCLEOTIDE SEQUENCE</scope>
</reference>
<evidence type="ECO:0000313" key="3">
    <source>
        <dbReference type="EMBL" id="VEL36381.1"/>
    </source>
</evidence>
<dbReference type="AlphaFoldDB" id="A0A448XGZ9"/>
<dbReference type="InterPro" id="IPR003130">
    <property type="entry name" value="GED"/>
</dbReference>
<evidence type="ECO:0000259" key="2">
    <source>
        <dbReference type="PROSITE" id="PS51388"/>
    </source>
</evidence>
<feature type="domain" description="PH" evidence="1">
    <location>
        <begin position="1"/>
        <end position="86"/>
    </location>
</feature>
<dbReference type="EMBL" id="CAAALY010252109">
    <property type="protein sequence ID" value="VEL36381.1"/>
    <property type="molecule type" value="Genomic_DNA"/>
</dbReference>
<proteinExistence type="predicted"/>
<accession>A0A448XGZ9</accession>
<organism evidence="3 4">
    <name type="scientific">Protopolystoma xenopodis</name>
    <dbReference type="NCBI Taxonomy" id="117903"/>
    <lineage>
        <taxon>Eukaryota</taxon>
        <taxon>Metazoa</taxon>
        <taxon>Spiralia</taxon>
        <taxon>Lophotrochozoa</taxon>
        <taxon>Platyhelminthes</taxon>
        <taxon>Monogenea</taxon>
        <taxon>Polyopisthocotylea</taxon>
        <taxon>Polystomatidea</taxon>
        <taxon>Polystomatidae</taxon>
        <taxon>Protopolystoma</taxon>
    </lineage>
</organism>
<dbReference type="GO" id="GO:0005525">
    <property type="term" value="F:GTP binding"/>
    <property type="evidence" value="ECO:0007669"/>
    <property type="project" value="UniProtKB-KW"/>
</dbReference>